<comment type="catalytic activity">
    <reaction evidence="10">
        <text>GTP + ATP = 3',3'-cGAMP + 2 diphosphate</text>
        <dbReference type="Rhea" id="RHEA:35647"/>
        <dbReference type="ChEBI" id="CHEBI:30616"/>
        <dbReference type="ChEBI" id="CHEBI:33019"/>
        <dbReference type="ChEBI" id="CHEBI:37565"/>
        <dbReference type="ChEBI" id="CHEBI:71501"/>
    </reaction>
    <physiologicalReaction direction="left-to-right" evidence="10">
        <dbReference type="Rhea" id="RHEA:35648"/>
    </physiologicalReaction>
</comment>
<dbReference type="GO" id="GO:0005524">
    <property type="term" value="F:ATP binding"/>
    <property type="evidence" value="ECO:0007669"/>
    <property type="project" value="UniProtKB-KW"/>
</dbReference>
<keyword evidence="7" id="KW-0546">Nucleotide metabolism</keyword>
<dbReference type="GO" id="GO:0009117">
    <property type="term" value="P:nucleotide metabolic process"/>
    <property type="evidence" value="ECO:0007669"/>
    <property type="project" value="UniProtKB-KW"/>
</dbReference>
<organism evidence="13">
    <name type="scientific">Macrococcoides caseolyticum</name>
    <dbReference type="NCBI Taxonomy" id="69966"/>
    <lineage>
        <taxon>Bacteria</taxon>
        <taxon>Bacillati</taxon>
        <taxon>Bacillota</taxon>
        <taxon>Bacilli</taxon>
        <taxon>Bacillales</taxon>
        <taxon>Staphylococcaceae</taxon>
        <taxon>Macrococcoides</taxon>
    </lineage>
</organism>
<evidence type="ECO:0000256" key="1">
    <source>
        <dbReference type="ARBA" id="ARBA00022679"/>
    </source>
</evidence>
<evidence type="ECO:0000259" key="12">
    <source>
        <dbReference type="Pfam" id="PF21654"/>
    </source>
</evidence>
<dbReference type="GO" id="GO:0051607">
    <property type="term" value="P:defense response to virus"/>
    <property type="evidence" value="ECO:0007669"/>
    <property type="project" value="UniProtKB-KW"/>
</dbReference>
<accession>D4AH39</accession>
<feature type="domain" description="Cyclic GMP-AMP synthase DncV-like nucleotidyltransferase" evidence="12">
    <location>
        <begin position="66"/>
        <end position="147"/>
    </location>
</feature>
<keyword evidence="3" id="KW-0479">Metal-binding</keyword>
<dbReference type="GO" id="GO:0046872">
    <property type="term" value="F:metal ion binding"/>
    <property type="evidence" value="ECO:0007669"/>
    <property type="project" value="UniProtKB-KW"/>
</dbReference>
<evidence type="ECO:0000256" key="8">
    <source>
        <dbReference type="ARBA" id="ARBA00023118"/>
    </source>
</evidence>
<sequence length="468" mass="55424">MLYKEVFKMYDCSKEFNNFYRKKVVLSAKEQNELRLRRKLNIRRMKDGLKEYNEEKKTSYKIAEDRIQGSMAMHTITQNDEKDYDIDVGIVFEADCLNSLGAQATRNMVANALERKTRQFAQPPEVKTSCVRLKYSSLGYHMDFAVFQRSKKYEWDDNYIYKHAGAEWTKRHIKALEEWFIDRVKYSGDDLRKIVRLSKMFCKSRESWKNMPSGLVQTILCDAKLRNYYSRLDEKFYYTMQAIVQRLEVHLNVNAPVDNGRELIIRDIDYRRMENWKNRLRTSLNKLDILFNKDCSREDALLAWASFFNHSYWEELAEKDQRTNLNERHFLSFNDTEQIIDELYPIYEKYNVSIDCDVSGNGFSVMPLEKFFDKLSPQLKKFIPYNFSIRCRLGETDCPSYDKVLWKVRNIGIEAEKRDCIRGQILDNRGTEIIENSNFSGSHYIECYLIQNGICVGIGHVDIPIGDI</sequence>
<evidence type="ECO:0000259" key="11">
    <source>
        <dbReference type="Pfam" id="PF18134"/>
    </source>
</evidence>
<keyword evidence="4" id="KW-0547">Nucleotide-binding</keyword>
<protein>
    <recommendedName>
        <fullName evidence="9">Cyclic GMP-AMP synthase</fullName>
    </recommendedName>
</protein>
<dbReference type="CDD" id="cd05400">
    <property type="entry name" value="NT_2-5OAS_ClassI-CCAase"/>
    <property type="match status" value="1"/>
</dbReference>
<evidence type="ECO:0000256" key="5">
    <source>
        <dbReference type="ARBA" id="ARBA00022840"/>
    </source>
</evidence>
<feature type="domain" description="Adenylyl/Guanylyl and SMODS C-terminal sensor" evidence="11">
    <location>
        <begin position="335"/>
        <end position="465"/>
    </location>
</feature>
<name>D4AH39_9STAP</name>
<evidence type="ECO:0000256" key="2">
    <source>
        <dbReference type="ARBA" id="ARBA00022695"/>
    </source>
</evidence>
<keyword evidence="5" id="KW-0067">ATP-binding</keyword>
<dbReference type="EMBL" id="AB498756">
    <property type="protein sequence ID" value="BAI83368.1"/>
    <property type="molecule type" value="Genomic_DNA"/>
</dbReference>
<dbReference type="AlphaFoldDB" id="D4AH39"/>
<dbReference type="InterPro" id="IPR040511">
    <property type="entry name" value="AGS_C"/>
</dbReference>
<proteinExistence type="predicted"/>
<keyword evidence="2" id="KW-0548">Nucleotidyltransferase</keyword>
<dbReference type="InterPro" id="IPR048445">
    <property type="entry name" value="DncV-like_NTFase"/>
</dbReference>
<keyword evidence="8" id="KW-0051">Antiviral defense</keyword>
<evidence type="ECO:0000256" key="6">
    <source>
        <dbReference type="ARBA" id="ARBA00022842"/>
    </source>
</evidence>
<dbReference type="GO" id="GO:0016779">
    <property type="term" value="F:nucleotidyltransferase activity"/>
    <property type="evidence" value="ECO:0007669"/>
    <property type="project" value="UniProtKB-KW"/>
</dbReference>
<evidence type="ECO:0000256" key="4">
    <source>
        <dbReference type="ARBA" id="ARBA00022741"/>
    </source>
</evidence>
<evidence type="ECO:0000256" key="10">
    <source>
        <dbReference type="ARBA" id="ARBA00048304"/>
    </source>
</evidence>
<evidence type="ECO:0000256" key="9">
    <source>
        <dbReference type="ARBA" id="ARBA00044145"/>
    </source>
</evidence>
<keyword evidence="1" id="KW-0808">Transferase</keyword>
<dbReference type="Pfam" id="PF21654">
    <property type="entry name" value="DncV-like_NTFase"/>
    <property type="match status" value="1"/>
</dbReference>
<evidence type="ECO:0000256" key="7">
    <source>
        <dbReference type="ARBA" id="ARBA00023080"/>
    </source>
</evidence>
<evidence type="ECO:0000256" key="3">
    <source>
        <dbReference type="ARBA" id="ARBA00022723"/>
    </source>
</evidence>
<reference evidence="13" key="1">
    <citation type="journal article" date="2010" name="Antimicrob. Agents Chemother.">
        <title>Staphylococcal cassette chromosome mec-like element in Macrococcus caseolyticus.</title>
        <authorList>
            <person name="Tsubakishita S."/>
            <person name="Kuwahara-Arai K."/>
            <person name="Baba T."/>
            <person name="Hiramatsu K."/>
        </authorList>
    </citation>
    <scope>NUCLEOTIDE SEQUENCE</scope>
    <source>
        <strain evidence="13">JCSC7096</strain>
    </source>
</reference>
<keyword evidence="6" id="KW-0460">Magnesium</keyword>
<evidence type="ECO:0000313" key="13">
    <source>
        <dbReference type="EMBL" id="BAI83368.1"/>
    </source>
</evidence>
<dbReference type="Pfam" id="PF18134">
    <property type="entry name" value="AGS_C"/>
    <property type="match status" value="1"/>
</dbReference>
<dbReference type="InterPro" id="IPR006116">
    <property type="entry name" value="NT_2-5OAS_ClassI-CCAase"/>
</dbReference>